<accession>A0A0N1HYQ3</accession>
<dbReference type="PANTHER" id="PTHR47810:SF1">
    <property type="entry name" value="DNA LIGASE B"/>
    <property type="match status" value="1"/>
</dbReference>
<feature type="region of interest" description="Disordered" evidence="6">
    <location>
        <begin position="61"/>
        <end position="80"/>
    </location>
</feature>
<comment type="cofactor">
    <cofactor evidence="1">
        <name>a divalent metal cation</name>
        <dbReference type="ChEBI" id="CHEBI:60240"/>
    </cofactor>
</comment>
<comment type="caution">
    <text evidence="8">The sequence shown here is derived from an EMBL/GenBank/DDBJ whole genome shotgun (WGS) entry which is preliminary data.</text>
</comment>
<dbReference type="SUPFAM" id="SSF50249">
    <property type="entry name" value="Nucleic acid-binding proteins"/>
    <property type="match status" value="1"/>
</dbReference>
<keyword evidence="2 8" id="KW-0436">Ligase</keyword>
<keyword evidence="9" id="KW-1185">Reference proteome</keyword>
<dbReference type="InterPro" id="IPR012340">
    <property type="entry name" value="NA-bd_OB-fold"/>
</dbReference>
<keyword evidence="3" id="KW-0235">DNA replication</keyword>
<feature type="domain" description="ATP-dependent DNA ligase family profile" evidence="7">
    <location>
        <begin position="403"/>
        <end position="584"/>
    </location>
</feature>
<organism evidence="8 9">
    <name type="scientific">Leptomonas seymouri</name>
    <dbReference type="NCBI Taxonomy" id="5684"/>
    <lineage>
        <taxon>Eukaryota</taxon>
        <taxon>Discoba</taxon>
        <taxon>Euglenozoa</taxon>
        <taxon>Kinetoplastea</taxon>
        <taxon>Metakinetoplastina</taxon>
        <taxon>Trypanosomatida</taxon>
        <taxon>Trypanosomatidae</taxon>
        <taxon>Leishmaniinae</taxon>
        <taxon>Leptomonas</taxon>
    </lineage>
</organism>
<evidence type="ECO:0000256" key="2">
    <source>
        <dbReference type="ARBA" id="ARBA00022598"/>
    </source>
</evidence>
<gene>
    <name evidence="8" type="ORF">ABL78_8036</name>
</gene>
<dbReference type="Proteomes" id="UP000038009">
    <property type="component" value="Unassembled WGS sequence"/>
</dbReference>
<name>A0A0N1HYQ3_LEPSE</name>
<dbReference type="GO" id="GO:0003910">
    <property type="term" value="F:DNA ligase (ATP) activity"/>
    <property type="evidence" value="ECO:0007669"/>
    <property type="project" value="InterPro"/>
</dbReference>
<dbReference type="EMBL" id="LJSK01000477">
    <property type="protein sequence ID" value="KPI82950.1"/>
    <property type="molecule type" value="Genomic_DNA"/>
</dbReference>
<reference evidence="8 9" key="1">
    <citation type="journal article" date="2015" name="PLoS Pathog.">
        <title>Leptomonas seymouri: Adaptations to the Dixenous Life Cycle Analyzed by Genome Sequencing, Transcriptome Profiling and Co-infection with Leishmania donovani.</title>
        <authorList>
            <person name="Kraeva N."/>
            <person name="Butenko A."/>
            <person name="Hlavacova J."/>
            <person name="Kostygov A."/>
            <person name="Myskova J."/>
            <person name="Grybchuk D."/>
            <person name="Lestinova T."/>
            <person name="Votypka J."/>
            <person name="Volf P."/>
            <person name="Opperdoes F."/>
            <person name="Flegontov P."/>
            <person name="Lukes J."/>
            <person name="Yurchenko V."/>
        </authorList>
    </citation>
    <scope>NUCLEOTIDE SEQUENCE [LARGE SCALE GENOMIC DNA]</scope>
    <source>
        <strain evidence="8 9">ATCC 30220</strain>
    </source>
</reference>
<evidence type="ECO:0000313" key="8">
    <source>
        <dbReference type="EMBL" id="KPI82950.1"/>
    </source>
</evidence>
<dbReference type="InterPro" id="IPR025487">
    <property type="entry name" value="DUF4379"/>
</dbReference>
<sequence>MKVTLLLRLHGSAVGGRTLMLMRAARRGHAKSSTAAAVALPRVSLSAKASERKLPRRWRKPLKSNGHSRAACSPAAMGSSSPSLADFHPAIARTWIAAASNKMLQPQHVSPGSRKLAWWICPSCQHQYNRRIDMHMAAGGECPKCHAKPSLSPTAPPLGNRCRQGAARGAAAVRKKTSAHPEQSAAAVAVIAHKCRPQSSKSTLAADNANMLSRSVADDQYLRVRETRNLLPMLAKNFDHEKVKIGETEVIHVSPKLDGIRCIAAYRADTRQVLFFSRSGTLFECCDDAIEPAVRHLFEMDPTLVLDGELYNDSVNLAQLAALQKGKPSSSCSTSSPDPTSAFYAALLAAAEGRSGTSRKGAGKGSKAGAGAAATAAVEPVAIRFEQLTSAIRTTRQRLTPAVSALQRQLQYHVFDVLYARDLPNGSAASASFSVRYAFLEKLLADATTYNLAHIKGYNPMVLRRVPNYACTLDKVDEVLQAAMRVGYEGVMIRRARRGKFEDALRPAKTRLKRKAASARLREATAAVGVPSDGADGGYDYGRRSSTLLKHKVMQDAEYTIVGAVEGSGKWKGSLGSFICVTPDRKQRFTVTPATTDAEKRRIWRTWKTAYAGKALTVQYQALTPDGVPRFPVGKYVRGAADGHDWI</sequence>
<dbReference type="Gene3D" id="3.30.470.30">
    <property type="entry name" value="DNA ligase/mRNA capping enzyme"/>
    <property type="match status" value="1"/>
</dbReference>
<dbReference type="PANTHER" id="PTHR47810">
    <property type="entry name" value="DNA LIGASE"/>
    <property type="match status" value="1"/>
</dbReference>
<dbReference type="Pfam" id="PF14311">
    <property type="entry name" value="DUF4379"/>
    <property type="match status" value="1"/>
</dbReference>
<dbReference type="GO" id="GO:0005524">
    <property type="term" value="F:ATP binding"/>
    <property type="evidence" value="ECO:0007669"/>
    <property type="project" value="InterPro"/>
</dbReference>
<evidence type="ECO:0000256" key="3">
    <source>
        <dbReference type="ARBA" id="ARBA00022705"/>
    </source>
</evidence>
<dbReference type="VEuPathDB" id="TriTrypDB:Lsey_0477_0040"/>
<dbReference type="SUPFAM" id="SSF56091">
    <property type="entry name" value="DNA ligase/mRNA capping enzyme, catalytic domain"/>
    <property type="match status" value="1"/>
</dbReference>
<protein>
    <submittedName>
        <fullName evidence="8">Putative DNA ligase k alpha</fullName>
    </submittedName>
</protein>
<dbReference type="AlphaFoldDB" id="A0A0N1HYQ3"/>
<evidence type="ECO:0000256" key="5">
    <source>
        <dbReference type="ARBA" id="ARBA00023204"/>
    </source>
</evidence>
<dbReference type="InterPro" id="IPR050326">
    <property type="entry name" value="NAD_dep_DNA_ligaseB"/>
</dbReference>
<dbReference type="Pfam" id="PF14743">
    <property type="entry name" value="DNA_ligase_OB_2"/>
    <property type="match status" value="1"/>
</dbReference>
<evidence type="ECO:0000256" key="6">
    <source>
        <dbReference type="SAM" id="MobiDB-lite"/>
    </source>
</evidence>
<dbReference type="OMA" id="FECCDDA"/>
<dbReference type="InterPro" id="IPR012310">
    <property type="entry name" value="DNA_ligase_ATP-dep_cent"/>
</dbReference>
<dbReference type="Gene3D" id="2.40.50.140">
    <property type="entry name" value="Nucleic acid-binding proteins"/>
    <property type="match status" value="1"/>
</dbReference>
<dbReference type="GO" id="GO:0006260">
    <property type="term" value="P:DNA replication"/>
    <property type="evidence" value="ECO:0007669"/>
    <property type="project" value="UniProtKB-KW"/>
</dbReference>
<dbReference type="PROSITE" id="PS50160">
    <property type="entry name" value="DNA_LIGASE_A3"/>
    <property type="match status" value="1"/>
</dbReference>
<dbReference type="InterPro" id="IPR029319">
    <property type="entry name" value="DNA_ligase_OB"/>
</dbReference>
<dbReference type="GO" id="GO:0006281">
    <property type="term" value="P:DNA repair"/>
    <property type="evidence" value="ECO:0007669"/>
    <property type="project" value="UniProtKB-KW"/>
</dbReference>
<dbReference type="OrthoDB" id="411785at2759"/>
<proteinExistence type="predicted"/>
<evidence type="ECO:0000313" key="9">
    <source>
        <dbReference type="Proteomes" id="UP000038009"/>
    </source>
</evidence>
<dbReference type="CDD" id="cd08041">
    <property type="entry name" value="OBF_kDNA_ligase_like"/>
    <property type="match status" value="1"/>
</dbReference>
<evidence type="ECO:0000259" key="7">
    <source>
        <dbReference type="PROSITE" id="PS50160"/>
    </source>
</evidence>
<evidence type="ECO:0000256" key="4">
    <source>
        <dbReference type="ARBA" id="ARBA00022763"/>
    </source>
</evidence>
<dbReference type="GO" id="GO:0006310">
    <property type="term" value="P:DNA recombination"/>
    <property type="evidence" value="ECO:0007669"/>
    <property type="project" value="InterPro"/>
</dbReference>
<keyword evidence="5" id="KW-0234">DNA repair</keyword>
<evidence type="ECO:0000256" key="1">
    <source>
        <dbReference type="ARBA" id="ARBA00001968"/>
    </source>
</evidence>
<keyword evidence="4" id="KW-0227">DNA damage</keyword>